<evidence type="ECO:0000256" key="4">
    <source>
        <dbReference type="HAMAP-Rule" id="MF_00925"/>
    </source>
</evidence>
<dbReference type="GO" id="GO:0043165">
    <property type="term" value="P:Gram-negative-bacterium-type cell outer membrane assembly"/>
    <property type="evidence" value="ECO:0007669"/>
    <property type="project" value="UniProtKB-UniRule"/>
</dbReference>
<evidence type="ECO:0000256" key="2">
    <source>
        <dbReference type="ARBA" id="ARBA00023136"/>
    </source>
</evidence>
<organism evidence="6 7">
    <name type="scientific">Zymobacter palmae</name>
    <dbReference type="NCBI Taxonomy" id="33074"/>
    <lineage>
        <taxon>Bacteria</taxon>
        <taxon>Pseudomonadati</taxon>
        <taxon>Pseudomonadota</taxon>
        <taxon>Gammaproteobacteria</taxon>
        <taxon>Oceanospirillales</taxon>
        <taxon>Halomonadaceae</taxon>
        <taxon>Zymobacter group</taxon>
        <taxon>Zymobacter</taxon>
    </lineage>
</organism>
<dbReference type="GO" id="GO:0030674">
    <property type="term" value="F:protein-macromolecule adaptor activity"/>
    <property type="evidence" value="ECO:0007669"/>
    <property type="project" value="TreeGrafter"/>
</dbReference>
<protein>
    <recommendedName>
        <fullName evidence="4">Outer membrane protein assembly factor BamE</fullName>
    </recommendedName>
</protein>
<evidence type="ECO:0000259" key="5">
    <source>
        <dbReference type="Pfam" id="PF04355"/>
    </source>
</evidence>
<evidence type="ECO:0000313" key="7">
    <source>
        <dbReference type="Proteomes" id="UP000267342"/>
    </source>
</evidence>
<comment type="subcellular location">
    <subcellularLocation>
        <location evidence="4">Cell outer membrane</location>
    </subcellularLocation>
</comment>
<accession>A0A348HBN1</accession>
<keyword evidence="1 4" id="KW-0732">Signal</keyword>
<dbReference type="Gene3D" id="3.30.1450.10">
    <property type="match status" value="1"/>
</dbReference>
<dbReference type="InterPro" id="IPR037873">
    <property type="entry name" value="BamE-like"/>
</dbReference>
<dbReference type="HAMAP" id="MF_00925">
    <property type="entry name" value="OM_assembly_BamE"/>
    <property type="match status" value="1"/>
</dbReference>
<dbReference type="Pfam" id="PF04355">
    <property type="entry name" value="BamE"/>
    <property type="match status" value="1"/>
</dbReference>
<dbReference type="KEGG" id="zpl:ZBT109_0235"/>
<gene>
    <name evidence="4" type="primary">bamE</name>
    <name evidence="6" type="ORF">ZBT109_0235</name>
</gene>
<evidence type="ECO:0000256" key="3">
    <source>
        <dbReference type="ARBA" id="ARBA00023237"/>
    </source>
</evidence>
<reference evidence="6 7" key="1">
    <citation type="submission" date="2018-09" db="EMBL/GenBank/DDBJ databases">
        <title>Zymobacter palmae IAM14233 (=T109) whole genome analysis.</title>
        <authorList>
            <person name="Yanase H."/>
        </authorList>
    </citation>
    <scope>NUCLEOTIDE SEQUENCE [LARGE SCALE GENOMIC DNA]</scope>
    <source>
        <strain evidence="6 7">IAM14233</strain>
    </source>
</reference>
<proteinExistence type="inferred from homology"/>
<name>A0A348HBN1_9GAMM</name>
<dbReference type="InterPro" id="IPR007450">
    <property type="entry name" value="BamE_dom"/>
</dbReference>
<dbReference type="Proteomes" id="UP000267342">
    <property type="component" value="Chromosome"/>
</dbReference>
<sequence>MGCLLGLLAGCSFFSVYKRDIPQGNLVSESMVSQLKVGMTREQVVYVMGNPLLDNAFDANEWDYIYQVHKADGKVVSRRVSITFHNGLIGAIDKEGVDNSTITVNERPAATESTSVTPQISD</sequence>
<evidence type="ECO:0000313" key="6">
    <source>
        <dbReference type="EMBL" id="BBG29033.1"/>
    </source>
</evidence>
<dbReference type="InterPro" id="IPR026592">
    <property type="entry name" value="BamE"/>
</dbReference>
<comment type="subunit">
    <text evidence="4">Part of the Bam complex.</text>
</comment>
<dbReference type="GO" id="GO:0051205">
    <property type="term" value="P:protein insertion into membrane"/>
    <property type="evidence" value="ECO:0007669"/>
    <property type="project" value="UniProtKB-UniRule"/>
</dbReference>
<evidence type="ECO:0000256" key="1">
    <source>
        <dbReference type="ARBA" id="ARBA00022729"/>
    </source>
</evidence>
<dbReference type="AlphaFoldDB" id="A0A348HBN1"/>
<dbReference type="PANTHER" id="PTHR37482:SF1">
    <property type="entry name" value="OUTER MEMBRANE PROTEIN ASSEMBLY FACTOR BAME"/>
    <property type="match status" value="1"/>
</dbReference>
<dbReference type="RefSeq" id="WP_051523889.1">
    <property type="nucleotide sequence ID" value="NZ_AP018933.1"/>
</dbReference>
<feature type="domain" description="Outer membrane protein assembly factor BamE" evidence="5">
    <location>
        <begin position="24"/>
        <end position="86"/>
    </location>
</feature>
<dbReference type="EMBL" id="AP018933">
    <property type="protein sequence ID" value="BBG29033.1"/>
    <property type="molecule type" value="Genomic_DNA"/>
</dbReference>
<keyword evidence="2 4" id="KW-0472">Membrane</keyword>
<comment type="function">
    <text evidence="4">Part of the outer membrane protein assembly complex, which is involved in assembly and insertion of beta-barrel proteins into the outer membrane.</text>
</comment>
<comment type="similarity">
    <text evidence="4">Belongs to the BamE family.</text>
</comment>
<dbReference type="STRING" id="1123510.GCA_000620025_02357"/>
<dbReference type="GO" id="GO:1990063">
    <property type="term" value="C:Bam protein complex"/>
    <property type="evidence" value="ECO:0007669"/>
    <property type="project" value="TreeGrafter"/>
</dbReference>
<dbReference type="PANTHER" id="PTHR37482">
    <property type="entry name" value="OUTER MEMBRANE PROTEIN ASSEMBLY FACTOR BAME"/>
    <property type="match status" value="1"/>
</dbReference>
<keyword evidence="7" id="KW-1185">Reference proteome</keyword>
<keyword evidence="3 4" id="KW-0998">Cell outer membrane</keyword>